<evidence type="ECO:0000313" key="4">
    <source>
        <dbReference type="EMBL" id="KAG7311817.1"/>
    </source>
</evidence>
<dbReference type="SUPFAM" id="SSF52540">
    <property type="entry name" value="P-loop containing nucleoside triphosphate hydrolases"/>
    <property type="match status" value="1"/>
</dbReference>
<keyword evidence="5" id="KW-1185">Reference proteome</keyword>
<dbReference type="PANTHER" id="PTHR23359">
    <property type="entry name" value="NUCLEOTIDE KINASE"/>
    <property type="match status" value="1"/>
</dbReference>
<dbReference type="Proteomes" id="UP000823941">
    <property type="component" value="Chromosome 4"/>
</dbReference>
<name>A0ABQ7R3E7_PLUXY</name>
<evidence type="ECO:0000313" key="5">
    <source>
        <dbReference type="Proteomes" id="UP000823941"/>
    </source>
</evidence>
<keyword evidence="1" id="KW-0808">Transferase</keyword>
<organism evidence="4 5">
    <name type="scientific">Plutella xylostella</name>
    <name type="common">Diamondback moth</name>
    <name type="synonym">Plutella maculipennis</name>
    <dbReference type="NCBI Taxonomy" id="51655"/>
    <lineage>
        <taxon>Eukaryota</taxon>
        <taxon>Metazoa</taxon>
        <taxon>Ecdysozoa</taxon>
        <taxon>Arthropoda</taxon>
        <taxon>Hexapoda</taxon>
        <taxon>Insecta</taxon>
        <taxon>Pterygota</taxon>
        <taxon>Neoptera</taxon>
        <taxon>Endopterygota</taxon>
        <taxon>Lepidoptera</taxon>
        <taxon>Glossata</taxon>
        <taxon>Ditrysia</taxon>
        <taxon>Yponomeutoidea</taxon>
        <taxon>Plutellidae</taxon>
        <taxon>Plutella</taxon>
    </lineage>
</organism>
<keyword evidence="3" id="KW-0418">Kinase</keyword>
<evidence type="ECO:0000256" key="3">
    <source>
        <dbReference type="ARBA" id="ARBA00022777"/>
    </source>
</evidence>
<accession>A0ABQ7R3E7</accession>
<proteinExistence type="predicted"/>
<evidence type="ECO:0000256" key="1">
    <source>
        <dbReference type="ARBA" id="ARBA00022679"/>
    </source>
</evidence>
<reference evidence="4 5" key="1">
    <citation type="submission" date="2021-06" db="EMBL/GenBank/DDBJ databases">
        <title>A haploid diamondback moth (Plutella xylostella L.) genome assembly resolves 31 chromosomes and identifies a diamide resistance mutation.</title>
        <authorList>
            <person name="Ward C.M."/>
            <person name="Perry K.D."/>
            <person name="Baker G."/>
            <person name="Powis K."/>
            <person name="Heckel D.G."/>
            <person name="Baxter S.W."/>
        </authorList>
    </citation>
    <scope>NUCLEOTIDE SEQUENCE [LARGE SCALE GENOMIC DNA]</scope>
    <source>
        <strain evidence="4 5">LV</strain>
        <tissue evidence="4">Single pupa</tissue>
    </source>
</reference>
<dbReference type="EMBL" id="JAHIBW010000004">
    <property type="protein sequence ID" value="KAG7311817.1"/>
    <property type="molecule type" value="Genomic_DNA"/>
</dbReference>
<dbReference type="Gene3D" id="3.40.50.300">
    <property type="entry name" value="P-loop containing nucleotide triphosphate hydrolases"/>
    <property type="match status" value="1"/>
</dbReference>
<dbReference type="Pfam" id="PF00406">
    <property type="entry name" value="ADK"/>
    <property type="match status" value="1"/>
</dbReference>
<dbReference type="InterPro" id="IPR000850">
    <property type="entry name" value="Adenylat/UMP-CMP_kin"/>
</dbReference>
<evidence type="ECO:0000256" key="2">
    <source>
        <dbReference type="ARBA" id="ARBA00022741"/>
    </source>
</evidence>
<sequence>MGCLNSKRNEECTGVITEKPPYYDMTPVLHRTVVFLNGVKGNGNSVVANTIAKVTGYTKIRPDDLLLDESVKKTPRGMFIAEKMSKGEEIPEQTILDLIKEAMLMNRDSSGYILVDFPETDTMQDLFMDQVKPPDKMVKVDLDSTMHTMLYINLRQDGPGGGVSKHRYHMLKQPGQKSNRIIKLPPQPTSLHKQLSLISKPNEPNLPLPVGSRLTLKDSRCFYIDYNQRVSGKDGESTEKPFKSLLCEAPSMLRRKSTISMMDIQAEARKRISSYKPASELRRETHEAFGRSRHIRRQKAELEFRLECNPPKVFVA</sequence>
<keyword evidence="2" id="KW-0547">Nucleotide-binding</keyword>
<dbReference type="InterPro" id="IPR027417">
    <property type="entry name" value="P-loop_NTPase"/>
</dbReference>
<gene>
    <name evidence="4" type="ORF">JYU34_002900</name>
</gene>
<protein>
    <submittedName>
        <fullName evidence="4">Uncharacterized protein</fullName>
    </submittedName>
</protein>
<comment type="caution">
    <text evidence="4">The sequence shown here is derived from an EMBL/GenBank/DDBJ whole genome shotgun (WGS) entry which is preliminary data.</text>
</comment>